<evidence type="ECO:0000313" key="3">
    <source>
        <dbReference type="EMBL" id="KAK4117101.1"/>
    </source>
</evidence>
<keyword evidence="2" id="KW-0472">Membrane</keyword>
<gene>
    <name evidence="3" type="ORF">N656DRAFT_764393</name>
</gene>
<feature type="region of interest" description="Disordered" evidence="1">
    <location>
        <begin position="1"/>
        <end position="63"/>
    </location>
</feature>
<keyword evidence="4" id="KW-1185">Reference proteome</keyword>
<dbReference type="RefSeq" id="XP_064674671.1">
    <property type="nucleotide sequence ID" value="XM_064813328.1"/>
</dbReference>
<keyword evidence="2" id="KW-0812">Transmembrane</keyword>
<evidence type="ECO:0000313" key="4">
    <source>
        <dbReference type="Proteomes" id="UP001302812"/>
    </source>
</evidence>
<dbReference type="EMBL" id="MU853332">
    <property type="protein sequence ID" value="KAK4117101.1"/>
    <property type="molecule type" value="Genomic_DNA"/>
</dbReference>
<name>A0AAN6TMU0_9PEZI</name>
<dbReference type="AlphaFoldDB" id="A0AAN6TMU0"/>
<evidence type="ECO:0000256" key="2">
    <source>
        <dbReference type="SAM" id="Phobius"/>
    </source>
</evidence>
<reference evidence="3" key="1">
    <citation type="journal article" date="2023" name="Mol. Phylogenet. Evol.">
        <title>Genome-scale phylogeny and comparative genomics of the fungal order Sordariales.</title>
        <authorList>
            <person name="Hensen N."/>
            <person name="Bonometti L."/>
            <person name="Westerberg I."/>
            <person name="Brannstrom I.O."/>
            <person name="Guillou S."/>
            <person name="Cros-Aarteil S."/>
            <person name="Calhoun S."/>
            <person name="Haridas S."/>
            <person name="Kuo A."/>
            <person name="Mondo S."/>
            <person name="Pangilinan J."/>
            <person name="Riley R."/>
            <person name="LaButti K."/>
            <person name="Andreopoulos B."/>
            <person name="Lipzen A."/>
            <person name="Chen C."/>
            <person name="Yan M."/>
            <person name="Daum C."/>
            <person name="Ng V."/>
            <person name="Clum A."/>
            <person name="Steindorff A."/>
            <person name="Ohm R.A."/>
            <person name="Martin F."/>
            <person name="Silar P."/>
            <person name="Natvig D.O."/>
            <person name="Lalanne C."/>
            <person name="Gautier V."/>
            <person name="Ament-Velasquez S.L."/>
            <person name="Kruys A."/>
            <person name="Hutchinson M.I."/>
            <person name="Powell A.J."/>
            <person name="Barry K."/>
            <person name="Miller A.N."/>
            <person name="Grigoriev I.V."/>
            <person name="Debuchy R."/>
            <person name="Gladieux P."/>
            <person name="Hiltunen Thoren M."/>
            <person name="Johannesson H."/>
        </authorList>
    </citation>
    <scope>NUCLEOTIDE SEQUENCE</scope>
    <source>
        <strain evidence="3">CBS 508.74</strain>
    </source>
</reference>
<evidence type="ECO:0000256" key="1">
    <source>
        <dbReference type="SAM" id="MobiDB-lite"/>
    </source>
</evidence>
<proteinExistence type="predicted"/>
<dbReference type="GeneID" id="89937453"/>
<reference evidence="3" key="2">
    <citation type="submission" date="2023-05" db="EMBL/GenBank/DDBJ databases">
        <authorList>
            <consortium name="Lawrence Berkeley National Laboratory"/>
            <person name="Steindorff A."/>
            <person name="Hensen N."/>
            <person name="Bonometti L."/>
            <person name="Westerberg I."/>
            <person name="Brannstrom I.O."/>
            <person name="Guillou S."/>
            <person name="Cros-Aarteil S."/>
            <person name="Calhoun S."/>
            <person name="Haridas S."/>
            <person name="Kuo A."/>
            <person name="Mondo S."/>
            <person name="Pangilinan J."/>
            <person name="Riley R."/>
            <person name="Labutti K."/>
            <person name="Andreopoulos B."/>
            <person name="Lipzen A."/>
            <person name="Chen C."/>
            <person name="Yanf M."/>
            <person name="Daum C."/>
            <person name="Ng V."/>
            <person name="Clum A."/>
            <person name="Ohm R."/>
            <person name="Martin F."/>
            <person name="Silar P."/>
            <person name="Natvig D."/>
            <person name="Lalanne C."/>
            <person name="Gautier V."/>
            <person name="Ament-Velasquez S.L."/>
            <person name="Kruys A."/>
            <person name="Hutchinson M.I."/>
            <person name="Powell A.J."/>
            <person name="Barry K."/>
            <person name="Miller A.N."/>
            <person name="Grigoriev I.V."/>
            <person name="Debuchy R."/>
            <person name="Gladieux P."/>
            <person name="Thoren M.H."/>
            <person name="Johannesson H."/>
        </authorList>
    </citation>
    <scope>NUCLEOTIDE SEQUENCE</scope>
    <source>
        <strain evidence="3">CBS 508.74</strain>
    </source>
</reference>
<feature type="transmembrane region" description="Helical" evidence="2">
    <location>
        <begin position="176"/>
        <end position="197"/>
    </location>
</feature>
<accession>A0AAN6TMU0</accession>
<comment type="caution">
    <text evidence="3">The sequence shown here is derived from an EMBL/GenBank/DDBJ whole genome shotgun (WGS) entry which is preliminary data.</text>
</comment>
<organism evidence="3 4">
    <name type="scientific">Canariomyces notabilis</name>
    <dbReference type="NCBI Taxonomy" id="2074819"/>
    <lineage>
        <taxon>Eukaryota</taxon>
        <taxon>Fungi</taxon>
        <taxon>Dikarya</taxon>
        <taxon>Ascomycota</taxon>
        <taxon>Pezizomycotina</taxon>
        <taxon>Sordariomycetes</taxon>
        <taxon>Sordariomycetidae</taxon>
        <taxon>Sordariales</taxon>
        <taxon>Chaetomiaceae</taxon>
        <taxon>Canariomyces</taxon>
    </lineage>
</organism>
<feature type="compositionally biased region" description="Low complexity" evidence="1">
    <location>
        <begin position="39"/>
        <end position="49"/>
    </location>
</feature>
<dbReference type="Proteomes" id="UP001302812">
    <property type="component" value="Unassembled WGS sequence"/>
</dbReference>
<keyword evidence="2" id="KW-1133">Transmembrane helix</keyword>
<sequence length="207" mass="23200">MRHTRGSGHGSQRLGVDPEDFVADHDVRRKPMAPPPAPARTATVHAPPASKATTKPEKTTSRRHLVMSIPGKDAPADEATEWIIKVLRRRAAGRHSFREFSLFSARSTEEEKGDESGSGQPEQYEHDLFLLGSDVWSLTEDELYRALPPALPNRLARLVAKDVVTLRRDYMLQRRLLVDIAIWVTGFFLVIKILSWLGQCLGPLLFG</sequence>
<protein>
    <submittedName>
        <fullName evidence="3">Uncharacterized protein</fullName>
    </submittedName>
</protein>